<gene>
    <name evidence="1" type="ORF">V8P97_02950</name>
</gene>
<reference evidence="1 2" key="1">
    <citation type="submission" date="2024-02" db="EMBL/GenBank/DDBJ databases">
        <title>Bifidobacterium honeyensis sp. nov., isolated from the comb honey.</title>
        <authorList>
            <person name="Liu W."/>
            <person name="Li Y."/>
        </authorList>
    </citation>
    <scope>NUCLEOTIDE SEQUENCE [LARGE SCALE GENOMIC DNA]</scope>
    <source>
        <strain evidence="1 2">IMAU50988</strain>
    </source>
</reference>
<keyword evidence="2" id="KW-1185">Reference proteome</keyword>
<dbReference type="EMBL" id="JBANBB010000001">
    <property type="protein sequence ID" value="MEK0306428.1"/>
    <property type="molecule type" value="Genomic_DNA"/>
</dbReference>
<sequence>MAEASWTGAPLAGGAVPATGIGDTAICPCHQAVRRSSDWAETQIAEGESVGQRLLTCLAGAADLPWTGEAADAFRGSVADIGRLCSQMEAGLDSMRACLLGRVEP</sequence>
<name>A0ABU8ZMG6_9BIFI</name>
<evidence type="ECO:0000313" key="2">
    <source>
        <dbReference type="Proteomes" id="UP001373159"/>
    </source>
</evidence>
<accession>A0ABU8ZMG6</accession>
<evidence type="ECO:0000313" key="1">
    <source>
        <dbReference type="EMBL" id="MEK0306428.1"/>
    </source>
</evidence>
<comment type="caution">
    <text evidence="1">The sequence shown here is derived from an EMBL/GenBank/DDBJ whole genome shotgun (WGS) entry which is preliminary data.</text>
</comment>
<dbReference type="InterPro" id="IPR036689">
    <property type="entry name" value="ESAT-6-like_sf"/>
</dbReference>
<dbReference type="RefSeq" id="WP_340468945.1">
    <property type="nucleotide sequence ID" value="NZ_JBANBB010000001.1"/>
</dbReference>
<organism evidence="1 2">
    <name type="scientific">Bifidobacterium favimelis</name>
    <dbReference type="NCBI Taxonomy" id="3122979"/>
    <lineage>
        <taxon>Bacteria</taxon>
        <taxon>Bacillati</taxon>
        <taxon>Actinomycetota</taxon>
        <taxon>Actinomycetes</taxon>
        <taxon>Bifidobacteriales</taxon>
        <taxon>Bifidobacteriaceae</taxon>
        <taxon>Bifidobacterium</taxon>
    </lineage>
</organism>
<proteinExistence type="predicted"/>
<dbReference type="Proteomes" id="UP001373159">
    <property type="component" value="Unassembled WGS sequence"/>
</dbReference>
<protein>
    <submittedName>
        <fullName evidence="1">Uncharacterized protein</fullName>
    </submittedName>
</protein>
<dbReference type="SUPFAM" id="SSF140453">
    <property type="entry name" value="EsxAB dimer-like"/>
    <property type="match status" value="1"/>
</dbReference>